<accession>A0A060WY71</accession>
<dbReference type="Gene3D" id="3.40.50.150">
    <property type="entry name" value="Vaccinia Virus protein VP39"/>
    <property type="match status" value="1"/>
</dbReference>
<dbReference type="InterPro" id="IPR029063">
    <property type="entry name" value="SAM-dependent_MTases_sf"/>
</dbReference>
<sequence length="63" mass="7000">MEEDQSCIPIHHLYPKRGLIVVDLTKIASLAGPGGRVEVEQNFLNNKLKTITAYFGNLIKSDC</sequence>
<evidence type="ECO:0000313" key="1">
    <source>
        <dbReference type="EMBL" id="CDQ71937.1"/>
    </source>
</evidence>
<dbReference type="AlphaFoldDB" id="A0A060WY71"/>
<reference evidence="1" key="1">
    <citation type="journal article" date="2014" name="Nat. Commun.">
        <title>The rainbow trout genome provides novel insights into evolution after whole-genome duplication in vertebrates.</title>
        <authorList>
            <person name="Berthelot C."/>
            <person name="Brunet F."/>
            <person name="Chalopin D."/>
            <person name="Juanchich A."/>
            <person name="Bernard M."/>
            <person name="Noel B."/>
            <person name="Bento P."/>
            <person name="Da Silva C."/>
            <person name="Labadie K."/>
            <person name="Alberti A."/>
            <person name="Aury J.M."/>
            <person name="Louis A."/>
            <person name="Dehais P."/>
            <person name="Bardou P."/>
            <person name="Montfort J."/>
            <person name="Klopp C."/>
            <person name="Cabau C."/>
            <person name="Gaspin C."/>
            <person name="Thorgaard G.H."/>
            <person name="Boussaha M."/>
            <person name="Quillet E."/>
            <person name="Guyomard R."/>
            <person name="Galiana D."/>
            <person name="Bobe J."/>
            <person name="Volff J.N."/>
            <person name="Genet C."/>
            <person name="Wincker P."/>
            <person name="Jaillon O."/>
            <person name="Roest Crollius H."/>
            <person name="Guiguen Y."/>
        </authorList>
    </citation>
    <scope>NUCLEOTIDE SEQUENCE [LARGE SCALE GENOMIC DNA]</scope>
</reference>
<dbReference type="Proteomes" id="UP000193380">
    <property type="component" value="Unassembled WGS sequence"/>
</dbReference>
<evidence type="ECO:0000313" key="2">
    <source>
        <dbReference type="Proteomes" id="UP000193380"/>
    </source>
</evidence>
<name>A0A060WY71_ONCMY</name>
<organism evidence="1 2">
    <name type="scientific">Oncorhynchus mykiss</name>
    <name type="common">Rainbow trout</name>
    <name type="synonym">Salmo gairdneri</name>
    <dbReference type="NCBI Taxonomy" id="8022"/>
    <lineage>
        <taxon>Eukaryota</taxon>
        <taxon>Metazoa</taxon>
        <taxon>Chordata</taxon>
        <taxon>Craniata</taxon>
        <taxon>Vertebrata</taxon>
        <taxon>Euteleostomi</taxon>
        <taxon>Actinopterygii</taxon>
        <taxon>Neopterygii</taxon>
        <taxon>Teleostei</taxon>
        <taxon>Protacanthopterygii</taxon>
        <taxon>Salmoniformes</taxon>
        <taxon>Salmonidae</taxon>
        <taxon>Salmoninae</taxon>
        <taxon>Oncorhynchus</taxon>
    </lineage>
</organism>
<protein>
    <submittedName>
        <fullName evidence="1">Uncharacterized protein</fullName>
    </submittedName>
</protein>
<dbReference type="PaxDb" id="8022-A0A060WY71"/>
<gene>
    <name evidence="1" type="ORF">GSONMT00050804001</name>
</gene>
<dbReference type="EMBL" id="FR904801">
    <property type="protein sequence ID" value="CDQ71937.1"/>
    <property type="molecule type" value="Genomic_DNA"/>
</dbReference>
<reference evidence="1" key="2">
    <citation type="submission" date="2014-03" db="EMBL/GenBank/DDBJ databases">
        <authorList>
            <person name="Genoscope - CEA"/>
        </authorList>
    </citation>
    <scope>NUCLEOTIDE SEQUENCE</scope>
</reference>
<dbReference type="STRING" id="8022.A0A060WY71"/>
<proteinExistence type="predicted"/>